<dbReference type="Proteomes" id="UP001465976">
    <property type="component" value="Unassembled WGS sequence"/>
</dbReference>
<protein>
    <submittedName>
        <fullName evidence="2">Uncharacterized protein</fullName>
    </submittedName>
</protein>
<feature type="signal peptide" evidence="1">
    <location>
        <begin position="1"/>
        <end position="20"/>
    </location>
</feature>
<dbReference type="EMBL" id="JBAHYK010001854">
    <property type="protein sequence ID" value="KAL0566567.1"/>
    <property type="molecule type" value="Genomic_DNA"/>
</dbReference>
<name>A0ABR3EUJ1_9AGAR</name>
<proteinExistence type="predicted"/>
<keyword evidence="3" id="KW-1185">Reference proteome</keyword>
<reference evidence="2 3" key="1">
    <citation type="submission" date="2024-02" db="EMBL/GenBank/DDBJ databases">
        <title>A draft genome for the cacao thread blight pathogen Marasmius crinis-equi.</title>
        <authorList>
            <person name="Cohen S.P."/>
            <person name="Baruah I.K."/>
            <person name="Amoako-Attah I."/>
            <person name="Bukari Y."/>
            <person name="Meinhardt L.W."/>
            <person name="Bailey B.A."/>
        </authorList>
    </citation>
    <scope>NUCLEOTIDE SEQUENCE [LARGE SCALE GENOMIC DNA]</scope>
    <source>
        <strain evidence="2 3">GH-76</strain>
    </source>
</reference>
<accession>A0ABR3EUJ1</accession>
<comment type="caution">
    <text evidence="2">The sequence shown here is derived from an EMBL/GenBank/DDBJ whole genome shotgun (WGS) entry which is preliminary data.</text>
</comment>
<evidence type="ECO:0000313" key="2">
    <source>
        <dbReference type="EMBL" id="KAL0566567.1"/>
    </source>
</evidence>
<evidence type="ECO:0000313" key="3">
    <source>
        <dbReference type="Proteomes" id="UP001465976"/>
    </source>
</evidence>
<gene>
    <name evidence="2" type="ORF">V5O48_015443</name>
</gene>
<keyword evidence="1" id="KW-0732">Signal</keyword>
<evidence type="ECO:0000256" key="1">
    <source>
        <dbReference type="SAM" id="SignalP"/>
    </source>
</evidence>
<organism evidence="2 3">
    <name type="scientific">Marasmius crinis-equi</name>
    <dbReference type="NCBI Taxonomy" id="585013"/>
    <lineage>
        <taxon>Eukaryota</taxon>
        <taxon>Fungi</taxon>
        <taxon>Dikarya</taxon>
        <taxon>Basidiomycota</taxon>
        <taxon>Agaricomycotina</taxon>
        <taxon>Agaricomycetes</taxon>
        <taxon>Agaricomycetidae</taxon>
        <taxon>Agaricales</taxon>
        <taxon>Marasmiineae</taxon>
        <taxon>Marasmiaceae</taxon>
        <taxon>Marasmius</taxon>
    </lineage>
</organism>
<sequence length="189" mass="19384">MFATKLFAAFTFATFGLVASTPVAAPVPVVDLAKRDNSDILQVFTTLKGSTDTILPQLNELASNGTASDDTVTPLINQLTDALDLASTGLEGLQSSSSRKRQSDDEIASLVAGMVTEIGNTLATLETQVVTIPALPGLLPGIDASLSQVLRGLSTLLAGVLNLVATLLVDVAALLRNLALGLTLGALGL</sequence>
<feature type="chain" id="PRO_5046577241" evidence="1">
    <location>
        <begin position="21"/>
        <end position="189"/>
    </location>
</feature>